<dbReference type="EMBL" id="MK500378">
    <property type="protein sequence ID" value="QBK88196.1"/>
    <property type="molecule type" value="Genomic_DNA"/>
</dbReference>
<name>A0A481Z0J8_9VIRU</name>
<protein>
    <submittedName>
        <fullName evidence="1">Uncharacterized protein</fullName>
    </submittedName>
</protein>
<sequence>MSNTKNYVQSCQEYCQCLADYLKTQFTEHPAQASQTWGQHCLEALWFSVQALGAGGALFVHALIPCWFQEWGVDRINTLNTFIKEKRSSLHMRTVSEHPLARSIHEKDT</sequence>
<organism evidence="1">
    <name type="scientific">Marseillevirus LCMAC202</name>
    <dbReference type="NCBI Taxonomy" id="2506606"/>
    <lineage>
        <taxon>Viruses</taxon>
        <taxon>Varidnaviria</taxon>
        <taxon>Bamfordvirae</taxon>
        <taxon>Nucleocytoviricota</taxon>
        <taxon>Megaviricetes</taxon>
        <taxon>Pimascovirales</taxon>
        <taxon>Pimascovirales incertae sedis</taxon>
        <taxon>Marseilleviridae</taxon>
    </lineage>
</organism>
<evidence type="ECO:0000313" key="1">
    <source>
        <dbReference type="EMBL" id="QBK88196.1"/>
    </source>
</evidence>
<accession>A0A481Z0J8</accession>
<proteinExistence type="predicted"/>
<dbReference type="Pfam" id="PF19883">
    <property type="entry name" value="DUF6356"/>
    <property type="match status" value="1"/>
</dbReference>
<dbReference type="InterPro" id="IPR045936">
    <property type="entry name" value="DUF6356"/>
</dbReference>
<reference evidence="1" key="1">
    <citation type="journal article" date="2019" name="MBio">
        <title>Virus Genomes from Deep Sea Sediments Expand the Ocean Megavirome and Support Independent Origins of Viral Gigantism.</title>
        <authorList>
            <person name="Backstrom D."/>
            <person name="Yutin N."/>
            <person name="Jorgensen S.L."/>
            <person name="Dharamshi J."/>
            <person name="Homa F."/>
            <person name="Zaremba-Niedwiedzka K."/>
            <person name="Spang A."/>
            <person name="Wolf Y.I."/>
            <person name="Koonin E.V."/>
            <person name="Ettema T.J."/>
        </authorList>
    </citation>
    <scope>NUCLEOTIDE SEQUENCE</scope>
</reference>
<gene>
    <name evidence="1" type="ORF">LCMAC202_05580</name>
</gene>